<dbReference type="GO" id="GO:0005506">
    <property type="term" value="F:iron ion binding"/>
    <property type="evidence" value="ECO:0007669"/>
    <property type="project" value="InterPro"/>
</dbReference>
<evidence type="ECO:0000256" key="7">
    <source>
        <dbReference type="RuleBase" id="RU000461"/>
    </source>
</evidence>
<evidence type="ECO:0000256" key="8">
    <source>
        <dbReference type="SAM" id="MobiDB-lite"/>
    </source>
</evidence>
<reference evidence="9" key="1">
    <citation type="submission" date="2021-04" db="EMBL/GenBank/DDBJ databases">
        <title>Sequencing of actinobacteria type strains.</title>
        <authorList>
            <person name="Nguyen G.-S."/>
            <person name="Wentzel A."/>
        </authorList>
    </citation>
    <scope>NUCLEOTIDE SEQUENCE</scope>
    <source>
        <strain evidence="9">DSM 42095</strain>
    </source>
</reference>
<dbReference type="InterPro" id="IPR001128">
    <property type="entry name" value="Cyt_P450"/>
</dbReference>
<dbReference type="GO" id="GO:0004497">
    <property type="term" value="F:monooxygenase activity"/>
    <property type="evidence" value="ECO:0007669"/>
    <property type="project" value="UniProtKB-KW"/>
</dbReference>
<dbReference type="PRINTS" id="PR00359">
    <property type="entry name" value="BP450"/>
</dbReference>
<proteinExistence type="inferred from homology"/>
<dbReference type="CDD" id="cd11030">
    <property type="entry name" value="CYP105-like"/>
    <property type="match status" value="1"/>
</dbReference>
<organism evidence="9 10">
    <name type="scientific">Streptomyces daliensis</name>
    <dbReference type="NCBI Taxonomy" id="299421"/>
    <lineage>
        <taxon>Bacteria</taxon>
        <taxon>Bacillati</taxon>
        <taxon>Actinomycetota</taxon>
        <taxon>Actinomycetes</taxon>
        <taxon>Kitasatosporales</taxon>
        <taxon>Streptomycetaceae</taxon>
        <taxon>Streptomyces</taxon>
    </lineage>
</organism>
<evidence type="ECO:0000313" key="10">
    <source>
        <dbReference type="Proteomes" id="UP000675554"/>
    </source>
</evidence>
<feature type="compositionally biased region" description="Basic and acidic residues" evidence="8">
    <location>
        <begin position="19"/>
        <end position="30"/>
    </location>
</feature>
<keyword evidence="10" id="KW-1185">Reference proteome</keyword>
<dbReference type="SUPFAM" id="SSF48264">
    <property type="entry name" value="Cytochrome P450"/>
    <property type="match status" value="1"/>
</dbReference>
<evidence type="ECO:0000313" key="9">
    <source>
        <dbReference type="EMBL" id="MBR7672208.1"/>
    </source>
</evidence>
<evidence type="ECO:0000256" key="5">
    <source>
        <dbReference type="ARBA" id="ARBA00023004"/>
    </source>
</evidence>
<evidence type="ECO:0000256" key="2">
    <source>
        <dbReference type="ARBA" id="ARBA00022617"/>
    </source>
</evidence>
<keyword evidence="2 7" id="KW-0349">Heme</keyword>
<protein>
    <submittedName>
        <fullName evidence="9">Cytochrome P450</fullName>
    </submittedName>
</protein>
<evidence type="ECO:0000256" key="1">
    <source>
        <dbReference type="ARBA" id="ARBA00010617"/>
    </source>
</evidence>
<keyword evidence="6 7" id="KW-0503">Monooxygenase</keyword>
<dbReference type="PANTHER" id="PTHR46696:SF1">
    <property type="entry name" value="CYTOCHROME P450 YJIB-RELATED"/>
    <property type="match status" value="1"/>
</dbReference>
<comment type="similarity">
    <text evidence="1 7">Belongs to the cytochrome P450 family.</text>
</comment>
<gene>
    <name evidence="9" type="ORF">KDA82_04010</name>
</gene>
<evidence type="ECO:0000256" key="3">
    <source>
        <dbReference type="ARBA" id="ARBA00022723"/>
    </source>
</evidence>
<dbReference type="EMBL" id="JAGSMN010000079">
    <property type="protein sequence ID" value="MBR7672208.1"/>
    <property type="molecule type" value="Genomic_DNA"/>
</dbReference>
<comment type="caution">
    <text evidence="9">The sequence shown here is derived from an EMBL/GenBank/DDBJ whole genome shotgun (WGS) entry which is preliminary data.</text>
</comment>
<dbReference type="InterPro" id="IPR017972">
    <property type="entry name" value="Cyt_P450_CS"/>
</dbReference>
<dbReference type="Pfam" id="PF00067">
    <property type="entry name" value="p450"/>
    <property type="match status" value="1"/>
</dbReference>
<keyword evidence="5 7" id="KW-0408">Iron</keyword>
<dbReference type="Gene3D" id="1.10.630.10">
    <property type="entry name" value="Cytochrome P450"/>
    <property type="match status" value="1"/>
</dbReference>
<sequence length="405" mass="44437">MTTPPPPPRAWTTRRAARRPFDPPPERSGLHADAPLSRVTLWNGATAWLVVRHADQVALLRSKHLSADDTRPAYPAVSAAEDATRDHNRTFITMDGPAHAVRRRRFTGEFTPQRIAALRPRVEEIVDGLLDAMVRAGPPVDLVAAFAQAVPVKVICELLGVPYADRAFFQDANAVVVDTRSAPEAALAASRALTGYLGELIERKLRAPEDDLLSRLATDHLASGRTTREECAREARLLLAAGQETTASMIALGTCVLLQHPGELAVVREGGRERVEAAVEELLRYLSVTHMGRRRVALADIALHGHVIRAGDAVICANDLAGRDPEVFACPDRLDTRRPGVRRHLAFGEGPHQCLGQHLARLELQVAYPALFRRLPGLRLDGPVSRLPFATEKFVYGIRELPVVW</sequence>
<dbReference type="FunFam" id="1.10.630.10:FF:000018">
    <property type="entry name" value="Cytochrome P450 monooxygenase"/>
    <property type="match status" value="1"/>
</dbReference>
<keyword evidence="3 7" id="KW-0479">Metal-binding</keyword>
<dbReference type="PROSITE" id="PS00086">
    <property type="entry name" value="CYTOCHROME_P450"/>
    <property type="match status" value="1"/>
</dbReference>
<evidence type="ECO:0000256" key="4">
    <source>
        <dbReference type="ARBA" id="ARBA00023002"/>
    </source>
</evidence>
<feature type="region of interest" description="Disordered" evidence="8">
    <location>
        <begin position="1"/>
        <end position="32"/>
    </location>
</feature>
<accession>A0A8T4IJV9</accession>
<keyword evidence="4 7" id="KW-0560">Oxidoreductase</keyword>
<evidence type="ECO:0000256" key="6">
    <source>
        <dbReference type="ARBA" id="ARBA00023033"/>
    </source>
</evidence>
<name>A0A8T4IJV9_9ACTN</name>
<dbReference type="GO" id="GO:0020037">
    <property type="term" value="F:heme binding"/>
    <property type="evidence" value="ECO:0007669"/>
    <property type="project" value="InterPro"/>
</dbReference>
<dbReference type="PRINTS" id="PR00385">
    <property type="entry name" value="P450"/>
</dbReference>
<dbReference type="GO" id="GO:0016705">
    <property type="term" value="F:oxidoreductase activity, acting on paired donors, with incorporation or reduction of molecular oxygen"/>
    <property type="evidence" value="ECO:0007669"/>
    <property type="project" value="InterPro"/>
</dbReference>
<dbReference type="AlphaFoldDB" id="A0A8T4IJV9"/>
<dbReference type="Proteomes" id="UP000675554">
    <property type="component" value="Unassembled WGS sequence"/>
</dbReference>
<dbReference type="PANTHER" id="PTHR46696">
    <property type="entry name" value="P450, PUTATIVE (EUROFUNG)-RELATED"/>
    <property type="match status" value="1"/>
</dbReference>
<dbReference type="InterPro" id="IPR002397">
    <property type="entry name" value="Cyt_P450_B"/>
</dbReference>
<dbReference type="InterPro" id="IPR036396">
    <property type="entry name" value="Cyt_P450_sf"/>
</dbReference>